<dbReference type="PANTHER" id="PTHR21666:SF270">
    <property type="entry name" value="MUREIN HYDROLASE ACTIVATOR ENVC"/>
    <property type="match status" value="1"/>
</dbReference>
<sequence>MIRNTLYHNKLKRLRKLLCLCVFSMMLSAPYATAANLNSLQTQITKSKQTKAQIEKQQKQLEKELAQSEQAIASASLKVNQTKNAITKARSSLATLQSKTAQLKANKRKQQSLLEQQLTSAYMSGENDLLKLLLNQEDLSKLSRAKGYYDYLNQARLDSIDDLASAQKELEDNEKKQIQTIESLKKLHSEQRKTQQIVNQEKTKRDRALKALKKDINYQNKKIAELSRSEQALKARLKKAREERKAREARKARELAAAAAEKKRAEQALTKFSSQKGKLAWPVNGRVLNHFGGARSSQVKWKGMLISANEGEKVQAAAAGRVLFAGYFKGYGMVVALDHNDNYITLYGYNQTLLHKAGDRVYKGEAIALAGHSGGQDRTSLYFELSHKGKAQNPLPWLSRR</sequence>
<accession>A0ABU9GS91</accession>
<dbReference type="PANTHER" id="PTHR21666">
    <property type="entry name" value="PEPTIDASE-RELATED"/>
    <property type="match status" value="1"/>
</dbReference>
<feature type="signal peptide" evidence="2">
    <location>
        <begin position="1"/>
        <end position="34"/>
    </location>
</feature>
<dbReference type="Gene3D" id="6.10.250.3150">
    <property type="match status" value="1"/>
</dbReference>
<reference evidence="4 5" key="1">
    <citation type="submission" date="2024-02" db="EMBL/GenBank/DDBJ databases">
        <title>Bacteria isolated from the canopy kelp, Nereocystis luetkeana.</title>
        <authorList>
            <person name="Pfister C.A."/>
            <person name="Younker I.T."/>
            <person name="Light S.H."/>
        </authorList>
    </citation>
    <scope>NUCLEOTIDE SEQUENCE [LARGE SCALE GENOMIC DNA]</scope>
    <source>
        <strain evidence="4 5">TI.1.05</strain>
    </source>
</reference>
<protein>
    <submittedName>
        <fullName evidence="4">Peptidoglycan DD-metalloendopeptidase family protein</fullName>
    </submittedName>
</protein>
<proteinExistence type="predicted"/>
<dbReference type="Proteomes" id="UP001369082">
    <property type="component" value="Unassembled WGS sequence"/>
</dbReference>
<dbReference type="RefSeq" id="WP_341598333.1">
    <property type="nucleotide sequence ID" value="NZ_JBAKAZ010000045.1"/>
</dbReference>
<dbReference type="Pfam" id="PF01551">
    <property type="entry name" value="Peptidase_M23"/>
    <property type="match status" value="1"/>
</dbReference>
<comment type="caution">
    <text evidence="4">The sequence shown here is derived from an EMBL/GenBank/DDBJ whole genome shotgun (WGS) entry which is preliminary data.</text>
</comment>
<dbReference type="InterPro" id="IPR011055">
    <property type="entry name" value="Dup_hybrid_motif"/>
</dbReference>
<feature type="domain" description="M23ase beta-sheet core" evidence="3">
    <location>
        <begin position="300"/>
        <end position="394"/>
    </location>
</feature>
<feature type="coiled-coil region" evidence="1">
    <location>
        <begin position="37"/>
        <end position="99"/>
    </location>
</feature>
<keyword evidence="1" id="KW-0175">Coiled coil</keyword>
<name>A0ABU9GS91_9GAMM</name>
<feature type="coiled-coil region" evidence="1">
    <location>
        <begin position="167"/>
        <end position="275"/>
    </location>
</feature>
<evidence type="ECO:0000259" key="3">
    <source>
        <dbReference type="Pfam" id="PF01551"/>
    </source>
</evidence>
<keyword evidence="2" id="KW-0732">Signal</keyword>
<feature type="chain" id="PRO_5046670171" evidence="2">
    <location>
        <begin position="35"/>
        <end position="401"/>
    </location>
</feature>
<dbReference type="SUPFAM" id="SSF51261">
    <property type="entry name" value="Duplicated hybrid motif"/>
    <property type="match status" value="1"/>
</dbReference>
<dbReference type="CDD" id="cd12797">
    <property type="entry name" value="M23_peptidase"/>
    <property type="match status" value="1"/>
</dbReference>
<dbReference type="InterPro" id="IPR050570">
    <property type="entry name" value="Cell_wall_metabolism_enzyme"/>
</dbReference>
<evidence type="ECO:0000256" key="1">
    <source>
        <dbReference type="SAM" id="Coils"/>
    </source>
</evidence>
<keyword evidence="5" id="KW-1185">Reference proteome</keyword>
<dbReference type="InterPro" id="IPR016047">
    <property type="entry name" value="M23ase_b-sheet_dom"/>
</dbReference>
<gene>
    <name evidence="4" type="ORF">V6256_11370</name>
</gene>
<evidence type="ECO:0000256" key="2">
    <source>
        <dbReference type="SAM" id="SignalP"/>
    </source>
</evidence>
<dbReference type="EMBL" id="JBAKAZ010000045">
    <property type="protein sequence ID" value="MEL0630205.1"/>
    <property type="molecule type" value="Genomic_DNA"/>
</dbReference>
<evidence type="ECO:0000313" key="5">
    <source>
        <dbReference type="Proteomes" id="UP001369082"/>
    </source>
</evidence>
<organism evidence="4 5">
    <name type="scientific">Psychromonas aquatilis</name>
    <dbReference type="NCBI Taxonomy" id="2005072"/>
    <lineage>
        <taxon>Bacteria</taxon>
        <taxon>Pseudomonadati</taxon>
        <taxon>Pseudomonadota</taxon>
        <taxon>Gammaproteobacteria</taxon>
        <taxon>Alteromonadales</taxon>
        <taxon>Psychromonadaceae</taxon>
        <taxon>Psychromonas</taxon>
    </lineage>
</organism>
<evidence type="ECO:0000313" key="4">
    <source>
        <dbReference type="EMBL" id="MEL0630205.1"/>
    </source>
</evidence>
<dbReference type="Gene3D" id="2.70.70.10">
    <property type="entry name" value="Glucose Permease (Domain IIA)"/>
    <property type="match status" value="1"/>
</dbReference>